<dbReference type="KEGG" id="pchm:VFPPC_15616"/>
<dbReference type="AlphaFoldDB" id="A0A179G0I1"/>
<dbReference type="Pfam" id="PF05730">
    <property type="entry name" value="CFEM"/>
    <property type="match status" value="1"/>
</dbReference>
<reference evidence="12 13" key="1">
    <citation type="journal article" date="2016" name="PLoS Pathog.">
        <title>Biosynthesis of antibiotic leucinostatins in bio-control fungus Purpureocillium lilacinum and their inhibition on phytophthora revealed by genome mining.</title>
        <authorList>
            <person name="Wang G."/>
            <person name="Liu Z."/>
            <person name="Lin R."/>
            <person name="Li E."/>
            <person name="Mao Z."/>
            <person name="Ling J."/>
            <person name="Yang Y."/>
            <person name="Yin W.B."/>
            <person name="Xie B."/>
        </authorList>
    </citation>
    <scope>NUCLEOTIDE SEQUENCE [LARGE SCALE GENOMIC DNA]</scope>
    <source>
        <strain evidence="12">170</strain>
    </source>
</reference>
<dbReference type="EMBL" id="LSBJ02000002">
    <property type="protein sequence ID" value="OAQ70739.1"/>
    <property type="molecule type" value="Genomic_DNA"/>
</dbReference>
<keyword evidence="5" id="KW-0336">GPI-anchor</keyword>
<comment type="caution">
    <text evidence="12">The sequence shown here is derived from an EMBL/GenBank/DDBJ whole genome shotgun (WGS) entry which is preliminary data.</text>
</comment>
<dbReference type="InterPro" id="IPR008427">
    <property type="entry name" value="Extracellular_membr_CFEM_dom"/>
</dbReference>
<evidence type="ECO:0000256" key="4">
    <source>
        <dbReference type="ARBA" id="ARBA00022525"/>
    </source>
</evidence>
<comment type="caution">
    <text evidence="9">Lacks conserved residue(s) required for the propagation of feature annotation.</text>
</comment>
<organism evidence="12 13">
    <name type="scientific">Pochonia chlamydosporia 170</name>
    <dbReference type="NCBI Taxonomy" id="1380566"/>
    <lineage>
        <taxon>Eukaryota</taxon>
        <taxon>Fungi</taxon>
        <taxon>Dikarya</taxon>
        <taxon>Ascomycota</taxon>
        <taxon>Pezizomycotina</taxon>
        <taxon>Sordariomycetes</taxon>
        <taxon>Hypocreomycetidae</taxon>
        <taxon>Hypocreales</taxon>
        <taxon>Clavicipitaceae</taxon>
        <taxon>Pochonia</taxon>
    </lineage>
</organism>
<evidence type="ECO:0000256" key="3">
    <source>
        <dbReference type="ARBA" id="ARBA00010031"/>
    </source>
</evidence>
<comment type="similarity">
    <text evidence="3">Belongs to the RBT5 family.</text>
</comment>
<dbReference type="GO" id="GO:0005576">
    <property type="term" value="C:extracellular region"/>
    <property type="evidence" value="ECO:0007669"/>
    <property type="project" value="UniProtKB-SubCell"/>
</dbReference>
<dbReference type="GO" id="GO:0098552">
    <property type="term" value="C:side of membrane"/>
    <property type="evidence" value="ECO:0007669"/>
    <property type="project" value="UniProtKB-KW"/>
</dbReference>
<proteinExistence type="inferred from homology"/>
<feature type="chain" id="PRO_5008102247" evidence="10">
    <location>
        <begin position="17"/>
        <end position="85"/>
    </location>
</feature>
<keyword evidence="8" id="KW-0449">Lipoprotein</keyword>
<evidence type="ECO:0000256" key="7">
    <source>
        <dbReference type="ARBA" id="ARBA00023157"/>
    </source>
</evidence>
<evidence type="ECO:0000256" key="2">
    <source>
        <dbReference type="ARBA" id="ARBA00004613"/>
    </source>
</evidence>
<name>A0A179G0I1_METCM</name>
<gene>
    <name evidence="12" type="ORF">VFPPC_15616</name>
</gene>
<keyword evidence="7" id="KW-1015">Disulfide bond</keyword>
<keyword evidence="6 10" id="KW-0732">Signal</keyword>
<evidence type="ECO:0000313" key="13">
    <source>
        <dbReference type="Proteomes" id="UP000078397"/>
    </source>
</evidence>
<feature type="signal peptide" evidence="10">
    <location>
        <begin position="1"/>
        <end position="16"/>
    </location>
</feature>
<dbReference type="GeneID" id="28857363"/>
<protein>
    <submittedName>
        <fullName evidence="12">CFEM domain-containing protein</fullName>
    </submittedName>
</protein>
<evidence type="ECO:0000259" key="11">
    <source>
        <dbReference type="PROSITE" id="PS52012"/>
    </source>
</evidence>
<dbReference type="RefSeq" id="XP_018147276.1">
    <property type="nucleotide sequence ID" value="XM_018293369.1"/>
</dbReference>
<keyword evidence="5" id="KW-0472">Membrane</keyword>
<dbReference type="PROSITE" id="PS52012">
    <property type="entry name" value="CFEM"/>
    <property type="match status" value="1"/>
</dbReference>
<evidence type="ECO:0000256" key="9">
    <source>
        <dbReference type="PROSITE-ProRule" id="PRU01356"/>
    </source>
</evidence>
<keyword evidence="13" id="KW-1185">Reference proteome</keyword>
<evidence type="ECO:0000256" key="5">
    <source>
        <dbReference type="ARBA" id="ARBA00022622"/>
    </source>
</evidence>
<keyword evidence="4" id="KW-0964">Secreted</keyword>
<sequence>MKYTAILVFFAAGALATQNLNGLPPCARACLLKAITQNSQCGNNMQCACRGSAGIKVRNGAWPCIEQMCAKDAKMIQASLAKYCS</sequence>
<comment type="subcellular location">
    <subcellularLocation>
        <location evidence="1">Membrane</location>
        <topology evidence="1">Lipid-anchor</topology>
        <topology evidence="1">GPI-anchor</topology>
    </subcellularLocation>
    <subcellularLocation>
        <location evidence="2">Secreted</location>
    </subcellularLocation>
</comment>
<keyword evidence="5" id="KW-0325">Glycoprotein</keyword>
<evidence type="ECO:0000256" key="1">
    <source>
        <dbReference type="ARBA" id="ARBA00004589"/>
    </source>
</evidence>
<accession>A0A179G0I1</accession>
<evidence type="ECO:0000313" key="12">
    <source>
        <dbReference type="EMBL" id="OAQ70739.1"/>
    </source>
</evidence>
<evidence type="ECO:0000256" key="6">
    <source>
        <dbReference type="ARBA" id="ARBA00022729"/>
    </source>
</evidence>
<feature type="domain" description="CFEM" evidence="11">
    <location>
        <begin position="1"/>
        <end position="85"/>
    </location>
</feature>
<dbReference type="Proteomes" id="UP000078397">
    <property type="component" value="Unassembled WGS sequence"/>
</dbReference>
<evidence type="ECO:0000256" key="8">
    <source>
        <dbReference type="ARBA" id="ARBA00023288"/>
    </source>
</evidence>
<evidence type="ECO:0000256" key="10">
    <source>
        <dbReference type="SAM" id="SignalP"/>
    </source>
</evidence>